<keyword evidence="2" id="KW-1185">Reference proteome</keyword>
<evidence type="ECO:0000313" key="1">
    <source>
        <dbReference type="EMBL" id="KAK5844993.1"/>
    </source>
</evidence>
<name>A0ABR0R094_GOSAR</name>
<sequence>MNGGNEGMERRKRAKEFGEKANKAVEVGGSSYPNTTLLIQDIIQQSSKMGVDMIPSPNLHSDEN</sequence>
<proteinExistence type="predicted"/>
<evidence type="ECO:0000313" key="2">
    <source>
        <dbReference type="Proteomes" id="UP001358586"/>
    </source>
</evidence>
<dbReference type="Gene3D" id="3.40.50.2000">
    <property type="entry name" value="Glycogen Phosphorylase B"/>
    <property type="match status" value="2"/>
</dbReference>
<dbReference type="EMBL" id="JARKNE010000001">
    <property type="protein sequence ID" value="KAK5844993.1"/>
    <property type="molecule type" value="Genomic_DNA"/>
</dbReference>
<dbReference type="Proteomes" id="UP001358586">
    <property type="component" value="Chromosome 1"/>
</dbReference>
<protein>
    <submittedName>
        <fullName evidence="1">Uncharacterized protein</fullName>
    </submittedName>
</protein>
<comment type="caution">
    <text evidence="1">The sequence shown here is derived from an EMBL/GenBank/DDBJ whole genome shotgun (WGS) entry which is preliminary data.</text>
</comment>
<accession>A0ABR0R094</accession>
<organism evidence="1 2">
    <name type="scientific">Gossypium arboreum</name>
    <name type="common">Tree cotton</name>
    <name type="synonym">Gossypium nanking</name>
    <dbReference type="NCBI Taxonomy" id="29729"/>
    <lineage>
        <taxon>Eukaryota</taxon>
        <taxon>Viridiplantae</taxon>
        <taxon>Streptophyta</taxon>
        <taxon>Embryophyta</taxon>
        <taxon>Tracheophyta</taxon>
        <taxon>Spermatophyta</taxon>
        <taxon>Magnoliopsida</taxon>
        <taxon>eudicotyledons</taxon>
        <taxon>Gunneridae</taxon>
        <taxon>Pentapetalae</taxon>
        <taxon>rosids</taxon>
        <taxon>malvids</taxon>
        <taxon>Malvales</taxon>
        <taxon>Malvaceae</taxon>
        <taxon>Malvoideae</taxon>
        <taxon>Gossypium</taxon>
    </lineage>
</organism>
<gene>
    <name evidence="1" type="ORF">PVK06_001143</name>
</gene>
<reference evidence="1 2" key="1">
    <citation type="submission" date="2023-03" db="EMBL/GenBank/DDBJ databases">
        <title>WGS of Gossypium arboreum.</title>
        <authorList>
            <person name="Yu D."/>
        </authorList>
    </citation>
    <scope>NUCLEOTIDE SEQUENCE [LARGE SCALE GENOMIC DNA]</scope>
    <source>
        <tissue evidence="1">Leaf</tissue>
    </source>
</reference>